<reference evidence="1 2" key="1">
    <citation type="journal article" date="2013" name="Genome Announc.">
        <title>Complete Genome Sequence of the Solvent Producer Clostridium saccharobutylicum NCP262 (DSM 13864).</title>
        <authorList>
            <person name="Poehlein A."/>
            <person name="Hartwich K."/>
            <person name="Krabben P."/>
            <person name="Ehrenreich A."/>
            <person name="Liebl W."/>
            <person name="Durre P."/>
            <person name="Gottschalk G."/>
            <person name="Daniel R."/>
        </authorList>
    </citation>
    <scope>NUCLEOTIDE SEQUENCE [LARGE SCALE GENOMIC DNA]</scope>
    <source>
        <strain evidence="1">DSM 13864</strain>
    </source>
</reference>
<evidence type="ECO:0000313" key="1">
    <source>
        <dbReference type="EMBL" id="AGX43289.1"/>
    </source>
</evidence>
<name>U5MR51_CLOSA</name>
<dbReference type="HOGENOM" id="CLU_2681230_0_0_9"/>
<dbReference type="PATRIC" id="fig|1345695.10.peg.2298"/>
<sequence>MDTLKLLANAFSIPASELLGEENTFNNNLDSFPTDDAFNNLDDDIKDIILKINKLSKENKQKALKMLDIFSEEK</sequence>
<accession>U5MR51</accession>
<dbReference type="EMBL" id="CP006721">
    <property type="protein sequence ID" value="AGX43289.1"/>
    <property type="molecule type" value="Genomic_DNA"/>
</dbReference>
<evidence type="ECO:0000313" key="2">
    <source>
        <dbReference type="Proteomes" id="UP000017118"/>
    </source>
</evidence>
<dbReference type="AlphaFoldDB" id="U5MR51"/>
<gene>
    <name evidence="1" type="ORF">CLSA_c23140</name>
</gene>
<dbReference type="Proteomes" id="UP000017118">
    <property type="component" value="Chromosome"/>
</dbReference>
<organism evidence="1 2">
    <name type="scientific">Clostridium saccharobutylicum DSM 13864</name>
    <dbReference type="NCBI Taxonomy" id="1345695"/>
    <lineage>
        <taxon>Bacteria</taxon>
        <taxon>Bacillati</taxon>
        <taxon>Bacillota</taxon>
        <taxon>Clostridia</taxon>
        <taxon>Eubacteriales</taxon>
        <taxon>Clostridiaceae</taxon>
        <taxon>Clostridium</taxon>
    </lineage>
</organism>
<keyword evidence="2" id="KW-1185">Reference proteome</keyword>
<proteinExistence type="predicted"/>
<protein>
    <submittedName>
        <fullName evidence="1">Uncharacterized protein</fullName>
    </submittedName>
</protein>
<dbReference type="KEGG" id="csb:CLSA_c23140"/>